<evidence type="ECO:0000256" key="2">
    <source>
        <dbReference type="ARBA" id="ARBA00022679"/>
    </source>
</evidence>
<dbReference type="InterPro" id="IPR007577">
    <property type="entry name" value="GlycoTrfase_DXD_sugar-bd_CS"/>
</dbReference>
<evidence type="ECO:0000313" key="5">
    <source>
        <dbReference type="Proteomes" id="UP000076798"/>
    </source>
</evidence>
<comment type="similarity">
    <text evidence="1">Belongs to the glycosyltransferase 32 family.</text>
</comment>
<dbReference type="OrthoDB" id="3647at2759"/>
<dbReference type="AlphaFoldDB" id="A0A166G052"/>
<dbReference type="FunFam" id="3.90.550.20:FF:000005">
    <property type="entry name" value="Unplaced genomic scaffold supercont1.17, whole genome shotgun sequence"/>
    <property type="match status" value="1"/>
</dbReference>
<organism evidence="4 5">
    <name type="scientific">Sistotremastrum suecicum HHB10207 ss-3</name>
    <dbReference type="NCBI Taxonomy" id="1314776"/>
    <lineage>
        <taxon>Eukaryota</taxon>
        <taxon>Fungi</taxon>
        <taxon>Dikarya</taxon>
        <taxon>Basidiomycota</taxon>
        <taxon>Agaricomycotina</taxon>
        <taxon>Agaricomycetes</taxon>
        <taxon>Sistotremastrales</taxon>
        <taxon>Sistotremastraceae</taxon>
        <taxon>Sistotremastrum</taxon>
    </lineage>
</organism>
<dbReference type="GO" id="GO:0000030">
    <property type="term" value="F:mannosyltransferase activity"/>
    <property type="evidence" value="ECO:0007669"/>
    <property type="project" value="TreeGrafter"/>
</dbReference>
<reference evidence="4 5" key="1">
    <citation type="journal article" date="2016" name="Mol. Biol. Evol.">
        <title>Comparative Genomics of Early-Diverging Mushroom-Forming Fungi Provides Insights into the Origins of Lignocellulose Decay Capabilities.</title>
        <authorList>
            <person name="Nagy L.G."/>
            <person name="Riley R."/>
            <person name="Tritt A."/>
            <person name="Adam C."/>
            <person name="Daum C."/>
            <person name="Floudas D."/>
            <person name="Sun H."/>
            <person name="Yadav J.S."/>
            <person name="Pangilinan J."/>
            <person name="Larsson K.H."/>
            <person name="Matsuura K."/>
            <person name="Barry K."/>
            <person name="Labutti K."/>
            <person name="Kuo R."/>
            <person name="Ohm R.A."/>
            <person name="Bhattacharya S.S."/>
            <person name="Shirouzu T."/>
            <person name="Yoshinaga Y."/>
            <person name="Martin F.M."/>
            <person name="Grigoriev I.V."/>
            <person name="Hibbett D.S."/>
        </authorList>
    </citation>
    <scope>NUCLEOTIDE SEQUENCE [LARGE SCALE GENOMIC DNA]</scope>
    <source>
        <strain evidence="4 5">HHB10207 ss-3</strain>
    </source>
</reference>
<accession>A0A166G052</accession>
<keyword evidence="2" id="KW-0808">Transferase</keyword>
<dbReference type="EMBL" id="KV428024">
    <property type="protein sequence ID" value="KZT41180.1"/>
    <property type="molecule type" value="Genomic_DNA"/>
</dbReference>
<dbReference type="InterPro" id="IPR051706">
    <property type="entry name" value="Glycosyltransferase_domain"/>
</dbReference>
<keyword evidence="3" id="KW-1133">Transmembrane helix</keyword>
<proteinExistence type="inferred from homology"/>
<dbReference type="GO" id="GO:0016020">
    <property type="term" value="C:membrane"/>
    <property type="evidence" value="ECO:0007669"/>
    <property type="project" value="GOC"/>
</dbReference>
<gene>
    <name evidence="4" type="ORF">SISSUDRAFT_373526</name>
</gene>
<dbReference type="PANTHER" id="PTHR32385:SF15">
    <property type="entry name" value="INOSITOL PHOSPHOCERAMIDE MANNOSYLTRANSFERASE 1"/>
    <property type="match status" value="1"/>
</dbReference>
<dbReference type="Gene3D" id="3.90.550.20">
    <property type="match status" value="1"/>
</dbReference>
<dbReference type="Pfam" id="PF04488">
    <property type="entry name" value="Gly_transf_sug"/>
    <property type="match status" value="1"/>
</dbReference>
<feature type="transmembrane region" description="Helical" evidence="3">
    <location>
        <begin position="273"/>
        <end position="292"/>
    </location>
</feature>
<dbReference type="PANTHER" id="PTHR32385">
    <property type="entry name" value="MANNOSYL PHOSPHORYLINOSITOL CERAMIDE SYNTHASE"/>
    <property type="match status" value="1"/>
</dbReference>
<sequence length="465" mass="51940">MARRRVFQILLAILALFLLGTVVVLSTISFYLRIDDTAYLSEQEVQANVDANLTEVIPRILHQTWKSDTLPEKWRGVSQGCRDIMPDYKYMLWTDEGSRDFIATHYAWFIPTFDAYTYPIQRADAIRYFVLHHYGGVYLDLDIGCTKRLDPLLYYPIVLPKTIPVGVSNDLMFAEKGHPFMQQTIHNLVTFDHSWLLNYPTVMFSTGPMFLSAQYGLYNAAHRGEVRILPKSLYGKNAKPGEAPHTYFTHYYGSSWHADDAGFITFLGKRGKLLMWIGLAILVIGVARLLWVRKSKHSPSGRRRLLMGRYDIILPRAVHRNGHLAIDLGSFSLSATPATQPSSPASSSPLSSGPPSPLLTDVRRPLLPMAFEPPASPISDESTTSGFGAATKQIRAAIITDAEASSFSSLPFLRLHPLSISAARAKRISLFLLPGQLLVILVIPGPDLTLVMCHLLEIRKATFGL</sequence>
<evidence type="ECO:0000256" key="1">
    <source>
        <dbReference type="ARBA" id="ARBA00009003"/>
    </source>
</evidence>
<protein>
    <recommendedName>
        <fullName evidence="6">Glycosyltransferase family 32 protein</fullName>
    </recommendedName>
</protein>
<dbReference type="SUPFAM" id="SSF53448">
    <property type="entry name" value="Nucleotide-diphospho-sugar transferases"/>
    <property type="match status" value="1"/>
</dbReference>
<keyword evidence="3" id="KW-0812">Transmembrane</keyword>
<dbReference type="GO" id="GO:0051999">
    <property type="term" value="P:mannosyl-inositol phosphorylceramide biosynthetic process"/>
    <property type="evidence" value="ECO:0007669"/>
    <property type="project" value="TreeGrafter"/>
</dbReference>
<name>A0A166G052_9AGAM</name>
<dbReference type="Proteomes" id="UP000076798">
    <property type="component" value="Unassembled WGS sequence"/>
</dbReference>
<keyword evidence="3" id="KW-0472">Membrane</keyword>
<dbReference type="InterPro" id="IPR029044">
    <property type="entry name" value="Nucleotide-diphossugar_trans"/>
</dbReference>
<evidence type="ECO:0000313" key="4">
    <source>
        <dbReference type="EMBL" id="KZT41180.1"/>
    </source>
</evidence>
<evidence type="ECO:0008006" key="6">
    <source>
        <dbReference type="Google" id="ProtNLM"/>
    </source>
</evidence>
<dbReference type="STRING" id="1314776.A0A166G052"/>
<feature type="transmembrane region" description="Helical" evidence="3">
    <location>
        <begin position="428"/>
        <end position="446"/>
    </location>
</feature>
<keyword evidence="5" id="KW-1185">Reference proteome</keyword>
<evidence type="ECO:0000256" key="3">
    <source>
        <dbReference type="SAM" id="Phobius"/>
    </source>
</evidence>